<name>A0A4S4FSX7_9MICO</name>
<sequence length="119" mass="12042">MAVVIIAAAALATAACSTTQPATPTSALPPIMADVGSVDGTTVTVPFPGTLVITGDENTYASWEAKMTDDRVLTFVAGHDDGSTAFNPGFSAKMVGTTDVTMTNTSSGDVLHFTVDVTG</sequence>
<evidence type="ECO:0000313" key="2">
    <source>
        <dbReference type="EMBL" id="THG32626.1"/>
    </source>
</evidence>
<dbReference type="Proteomes" id="UP000307380">
    <property type="component" value="Unassembled WGS sequence"/>
</dbReference>
<protein>
    <recommendedName>
        <fullName evidence="4">MSP domain-containing protein</fullName>
    </recommendedName>
</protein>
<dbReference type="OrthoDB" id="5114036at2"/>
<evidence type="ECO:0008006" key="4">
    <source>
        <dbReference type="Google" id="ProtNLM"/>
    </source>
</evidence>
<dbReference type="RefSeq" id="WP_136424929.1">
    <property type="nucleotide sequence ID" value="NZ_OZ241748.1"/>
</dbReference>
<feature type="chain" id="PRO_5039234357" description="MSP domain-containing protein" evidence="1">
    <location>
        <begin position="23"/>
        <end position="119"/>
    </location>
</feature>
<keyword evidence="3" id="KW-1185">Reference proteome</keyword>
<reference evidence="2 3" key="1">
    <citation type="submission" date="2019-04" db="EMBL/GenBank/DDBJ databases">
        <authorList>
            <person name="Jiang L."/>
        </authorList>
    </citation>
    <scope>NUCLEOTIDE SEQUENCE [LARGE SCALE GENOMIC DNA]</scope>
    <source>
        <strain evidence="2 3">YIM 131861</strain>
    </source>
</reference>
<dbReference type="EMBL" id="SSSN01000009">
    <property type="protein sequence ID" value="THG32626.1"/>
    <property type="molecule type" value="Genomic_DNA"/>
</dbReference>
<evidence type="ECO:0000313" key="3">
    <source>
        <dbReference type="Proteomes" id="UP000307380"/>
    </source>
</evidence>
<evidence type="ECO:0000256" key="1">
    <source>
        <dbReference type="SAM" id="SignalP"/>
    </source>
</evidence>
<accession>A0A4S4FSX7</accession>
<comment type="caution">
    <text evidence="2">The sequence shown here is derived from an EMBL/GenBank/DDBJ whole genome shotgun (WGS) entry which is preliminary data.</text>
</comment>
<gene>
    <name evidence="2" type="ORF">E6C70_12855</name>
</gene>
<keyword evidence="1" id="KW-0732">Signal</keyword>
<dbReference type="AlphaFoldDB" id="A0A4S4FSX7"/>
<organism evidence="2 3">
    <name type="scientific">Orlajensenia flava</name>
    <dbReference type="NCBI Taxonomy" id="2565934"/>
    <lineage>
        <taxon>Bacteria</taxon>
        <taxon>Bacillati</taxon>
        <taxon>Actinomycetota</taxon>
        <taxon>Actinomycetes</taxon>
        <taxon>Micrococcales</taxon>
        <taxon>Microbacteriaceae</taxon>
        <taxon>Orlajensenia</taxon>
    </lineage>
</organism>
<proteinExistence type="predicted"/>
<feature type="signal peptide" evidence="1">
    <location>
        <begin position="1"/>
        <end position="22"/>
    </location>
</feature>